<dbReference type="EMBL" id="JBBNFM010000002">
    <property type="protein sequence ID" value="MEQ2453127.1"/>
    <property type="molecule type" value="Genomic_DNA"/>
</dbReference>
<feature type="coiled-coil region" evidence="1">
    <location>
        <begin position="302"/>
        <end position="339"/>
    </location>
</feature>
<name>A0ABV1EEX4_9FIRM</name>
<dbReference type="InterPro" id="IPR019986">
    <property type="entry name" value="YloV-like"/>
</dbReference>
<dbReference type="Pfam" id="PF02734">
    <property type="entry name" value="Dak2"/>
    <property type="match status" value="1"/>
</dbReference>
<dbReference type="SUPFAM" id="SSF101473">
    <property type="entry name" value="DhaL-like"/>
    <property type="match status" value="1"/>
</dbReference>
<dbReference type="SMART" id="SM01121">
    <property type="entry name" value="Dak1_2"/>
    <property type="match status" value="1"/>
</dbReference>
<dbReference type="InterPro" id="IPR048394">
    <property type="entry name" value="FakA-like_M"/>
</dbReference>
<dbReference type="Pfam" id="PF21645">
    <property type="entry name" value="FakA-like_M"/>
    <property type="match status" value="1"/>
</dbReference>
<organism evidence="3 4">
    <name type="scientific">Coprococcus ammoniilyticus</name>
    <dbReference type="NCBI Taxonomy" id="2981785"/>
    <lineage>
        <taxon>Bacteria</taxon>
        <taxon>Bacillati</taxon>
        <taxon>Bacillota</taxon>
        <taxon>Clostridia</taxon>
        <taxon>Lachnospirales</taxon>
        <taxon>Lachnospiraceae</taxon>
        <taxon>Coprococcus</taxon>
    </lineage>
</organism>
<dbReference type="PANTHER" id="PTHR33434">
    <property type="entry name" value="DEGV DOMAIN-CONTAINING PROTEIN DR_1986-RELATED"/>
    <property type="match status" value="1"/>
</dbReference>
<reference evidence="3 4" key="1">
    <citation type="submission" date="2024-04" db="EMBL/GenBank/DDBJ databases">
        <title>Human intestinal bacterial collection.</title>
        <authorList>
            <person name="Pauvert C."/>
            <person name="Hitch T.C.A."/>
            <person name="Clavel T."/>
        </authorList>
    </citation>
    <scope>NUCLEOTIDE SEQUENCE [LARGE SCALE GENOMIC DNA]</scope>
    <source>
        <strain evidence="3 4">CLA-AA-H141</strain>
    </source>
</reference>
<accession>A0ABV1EEX4</accession>
<dbReference type="Proteomes" id="UP001482186">
    <property type="component" value="Unassembled WGS sequence"/>
</dbReference>
<dbReference type="Pfam" id="PF13684">
    <property type="entry name" value="FakA-like_C"/>
    <property type="match status" value="1"/>
</dbReference>
<evidence type="ECO:0000313" key="3">
    <source>
        <dbReference type="EMBL" id="MEQ2453127.1"/>
    </source>
</evidence>
<dbReference type="InterPro" id="IPR004007">
    <property type="entry name" value="DhaL_dom"/>
</dbReference>
<evidence type="ECO:0000256" key="1">
    <source>
        <dbReference type="SAM" id="Coils"/>
    </source>
</evidence>
<proteinExistence type="predicted"/>
<dbReference type="NCBIfam" id="TIGR03599">
    <property type="entry name" value="YloV"/>
    <property type="match status" value="1"/>
</dbReference>
<dbReference type="InterPro" id="IPR036117">
    <property type="entry name" value="DhaL_dom_sf"/>
</dbReference>
<gene>
    <name evidence="3" type="ORF">AAAT04_03575</name>
</gene>
<keyword evidence="1" id="KW-0175">Coiled coil</keyword>
<dbReference type="PANTHER" id="PTHR33434:SF4">
    <property type="entry name" value="PHOSPHATASE PROTEIN"/>
    <property type="match status" value="1"/>
</dbReference>
<dbReference type="InterPro" id="IPR050270">
    <property type="entry name" value="DegV_domain_contain"/>
</dbReference>
<dbReference type="PROSITE" id="PS51480">
    <property type="entry name" value="DHAL"/>
    <property type="match status" value="1"/>
</dbReference>
<dbReference type="RefSeq" id="WP_349115743.1">
    <property type="nucleotide sequence ID" value="NZ_JBBNFM010000002.1"/>
</dbReference>
<sequence>MKNTIDALALKKAFIAGANNLDNKKDYINELNVFPVPDGDTGTNMTMTIMSAKREVESCKETMSDIAKAMSTGSLRGARGNSGVILSQLLRGFSKKIGDKTEIGVIEIADAFQKAVETAYKAVMKPKEGTILTVARGIATKARECAGTDITLEEFCETIIKHGDEVLASTPELLPVLKEAGVVDSGGQGLMEVLKGAVDCILGRVVIADTKPSGAGVSGVDNPKYSEDLSADIKFGYCTEFIINLEKPYGIKEEDDLKQFLESIGDSIVCVSDDEIVKIHVHTNHPGQAFEKGLTFGYLSNMKVDNMRLEHHEKVIKQAEREEAARQEAARQAEKEKQQPKKQYGFIAVSMGDGLKEFFTELGVDYVIEGGQTMNPSTEDMLNAIEKVHAENIFIFPNNKNVVLAANQAAGLCEDKNIIVLATANAPQGISAMIAFDSTMTLEDNKNNMLEAVSNVKSGQVTYAVRDTSIDGKAIHEGDIMGIGDKGLVSVGNDISDVTFDLIKDAVDEDSELISIYYGADVKKEDAEAFAARVEESFPDCDVQNYYGGQPIYYYIVSVE</sequence>
<evidence type="ECO:0000259" key="2">
    <source>
        <dbReference type="PROSITE" id="PS51480"/>
    </source>
</evidence>
<comment type="caution">
    <text evidence="3">The sequence shown here is derived from an EMBL/GenBank/DDBJ whole genome shotgun (WGS) entry which is preliminary data.</text>
</comment>
<evidence type="ECO:0000313" key="4">
    <source>
        <dbReference type="Proteomes" id="UP001482186"/>
    </source>
</evidence>
<dbReference type="InterPro" id="IPR033470">
    <property type="entry name" value="FakA-like_C"/>
</dbReference>
<protein>
    <submittedName>
        <fullName evidence="3">DAK2 domain-containing protein</fullName>
    </submittedName>
</protein>
<dbReference type="SMART" id="SM01120">
    <property type="entry name" value="Dak2"/>
    <property type="match status" value="1"/>
</dbReference>
<dbReference type="Gene3D" id="1.25.40.340">
    <property type="match status" value="1"/>
</dbReference>
<feature type="domain" description="DhaL" evidence="2">
    <location>
        <begin position="8"/>
        <end position="199"/>
    </location>
</feature>
<keyword evidence="4" id="KW-1185">Reference proteome</keyword>